<dbReference type="Gene3D" id="1.10.3680.10">
    <property type="entry name" value="TerB-like"/>
    <property type="match status" value="1"/>
</dbReference>
<feature type="domain" description="TerB-C" evidence="4">
    <location>
        <begin position="577"/>
        <end position="709"/>
    </location>
</feature>
<keyword evidence="6" id="KW-1185">Reference proteome</keyword>
<dbReference type="SUPFAM" id="SSF158682">
    <property type="entry name" value="TerB-like"/>
    <property type="match status" value="1"/>
</dbReference>
<comment type="caution">
    <text evidence="5">The sequence shown here is derived from an EMBL/GenBank/DDBJ whole genome shotgun (WGS) entry which is preliminary data.</text>
</comment>
<dbReference type="Pfam" id="PF05099">
    <property type="entry name" value="TerB"/>
    <property type="match status" value="1"/>
</dbReference>
<dbReference type="EMBL" id="BAABAT010000040">
    <property type="protein sequence ID" value="GAA4260463.1"/>
    <property type="molecule type" value="Genomic_DNA"/>
</dbReference>
<name>A0ABP8DP32_9ACTN</name>
<protein>
    <submittedName>
        <fullName evidence="5">TerB N-terminal domain-containing protein</fullName>
    </submittedName>
</protein>
<sequence length="711" mass="76052">MARRSTATPAAPRPLLHAVGPQAVWVPPGQVLDVAGYRIPDGMFYTGRGLRDARGGTEPALIDPSLPIDPTRPDWDGGNLPYWPSYAQILPGARAAYLAWLADGRRYPRAPIGYVFLYFYGLERRVLSDLKHDGTVRYELATIATEVRRLLGIYGESRSFRSYATDFLAVLDLVGDGSGAISVPDDPPATTGDRWSPPITLRLGLGVYARDGEPVPAQWAHAWAWFHPSIYARTPQERCPDEFRELFTIRYVERFGAGITLGADGRQLTSEYSPASAGIGQVTVKLQVPDVLEEPSASARLRDLVGSVTNDLDAYSRWVGRNPDKRGSFAEAALLPAELLASRMGQVAPLRHWCEENVERGVIDAADLLRFWESATPGKATKAESVGLVQLLGRLGFGVEPDVRMGGPPLAEGPAVLFRCGPDAPASARPPYLAVTLLLHLAVAVSQADGEVSGAEHEHLVGHVRQAFQLTAAETNRLAAHIRWLTATGVKLTGLKRRLAGLDAATKRDIAELAVSVAAVDGVVSPAEVTTLTKIYKLLDLDGGDVFARLHDAVSGPVVVRERLPVDDEHLLPPRPASPAARTGFALDDATIAAKLADTASVSALLATIFVEDDPQDGAPDKPAAPPAAPQPAVAPVDGLDAAHSRLVRLLAAKPSWSRPEFDRLAAECGLLPAGALDVLNEAALDRVGDTVVDGDETLDVNTEILEGLLA</sequence>
<reference evidence="6" key="1">
    <citation type="journal article" date="2019" name="Int. J. Syst. Evol. Microbiol.">
        <title>The Global Catalogue of Microorganisms (GCM) 10K type strain sequencing project: providing services to taxonomists for standard genome sequencing and annotation.</title>
        <authorList>
            <consortium name="The Broad Institute Genomics Platform"/>
            <consortium name="The Broad Institute Genome Sequencing Center for Infectious Disease"/>
            <person name="Wu L."/>
            <person name="Ma J."/>
        </authorList>
    </citation>
    <scope>NUCLEOTIDE SEQUENCE [LARGE SCALE GENOMIC DNA]</scope>
    <source>
        <strain evidence="6">JCM 17441</strain>
    </source>
</reference>
<proteinExistence type="predicted"/>
<evidence type="ECO:0000256" key="1">
    <source>
        <dbReference type="SAM" id="MobiDB-lite"/>
    </source>
</evidence>
<dbReference type="CDD" id="cd07176">
    <property type="entry name" value="terB"/>
    <property type="match status" value="1"/>
</dbReference>
<dbReference type="InterPro" id="IPR007791">
    <property type="entry name" value="DjlA_N"/>
</dbReference>
<dbReference type="InterPro" id="IPR029024">
    <property type="entry name" value="TerB-like"/>
</dbReference>
<organism evidence="5 6">
    <name type="scientific">Dactylosporangium darangshiense</name>
    <dbReference type="NCBI Taxonomy" id="579108"/>
    <lineage>
        <taxon>Bacteria</taxon>
        <taxon>Bacillati</taxon>
        <taxon>Actinomycetota</taxon>
        <taxon>Actinomycetes</taxon>
        <taxon>Micromonosporales</taxon>
        <taxon>Micromonosporaceae</taxon>
        <taxon>Dactylosporangium</taxon>
    </lineage>
</organism>
<dbReference type="Proteomes" id="UP001500620">
    <property type="component" value="Unassembled WGS sequence"/>
</dbReference>
<feature type="domain" description="Co-chaperone DjlA N-terminal" evidence="2">
    <location>
        <begin position="439"/>
        <end position="546"/>
    </location>
</feature>
<evidence type="ECO:0000313" key="6">
    <source>
        <dbReference type="Proteomes" id="UP001500620"/>
    </source>
</evidence>
<feature type="region of interest" description="Disordered" evidence="1">
    <location>
        <begin position="615"/>
        <end position="634"/>
    </location>
</feature>
<accession>A0ABP8DP32</accession>
<evidence type="ECO:0000259" key="3">
    <source>
        <dbReference type="Pfam" id="PF13208"/>
    </source>
</evidence>
<dbReference type="RefSeq" id="WP_345137370.1">
    <property type="nucleotide sequence ID" value="NZ_BAABAT010000040.1"/>
</dbReference>
<dbReference type="InterPro" id="IPR025266">
    <property type="entry name" value="TerB_N"/>
</dbReference>
<evidence type="ECO:0000313" key="5">
    <source>
        <dbReference type="EMBL" id="GAA4260463.1"/>
    </source>
</evidence>
<dbReference type="Pfam" id="PF13208">
    <property type="entry name" value="TerB_N"/>
    <property type="match status" value="1"/>
</dbReference>
<dbReference type="Pfam" id="PF15615">
    <property type="entry name" value="TerB_C"/>
    <property type="match status" value="1"/>
</dbReference>
<gene>
    <name evidence="5" type="ORF">GCM10022255_089220</name>
</gene>
<feature type="domain" description="TerB N-terminal" evidence="3">
    <location>
        <begin position="27"/>
        <end position="235"/>
    </location>
</feature>
<evidence type="ECO:0000259" key="2">
    <source>
        <dbReference type="Pfam" id="PF05099"/>
    </source>
</evidence>
<evidence type="ECO:0000259" key="4">
    <source>
        <dbReference type="Pfam" id="PF15615"/>
    </source>
</evidence>
<dbReference type="InterPro" id="IPR028932">
    <property type="entry name" value="TerB-C"/>
</dbReference>